<keyword evidence="2" id="KW-1185">Reference proteome</keyword>
<comment type="caution">
    <text evidence="1">The sequence shown here is derived from an EMBL/GenBank/DDBJ whole genome shotgun (WGS) entry which is preliminary data.</text>
</comment>
<accession>A0ABW1DN98</accession>
<dbReference type="EMBL" id="JBHSOH010000029">
    <property type="protein sequence ID" value="MFC5849595.1"/>
    <property type="molecule type" value="Genomic_DNA"/>
</dbReference>
<dbReference type="Proteomes" id="UP001595979">
    <property type="component" value="Unassembled WGS sequence"/>
</dbReference>
<gene>
    <name evidence="1" type="ORF">ACFPQ6_14910</name>
</gene>
<organism evidence="1 2">
    <name type="scientific">Deinococcus petrolearius</name>
    <dbReference type="NCBI Taxonomy" id="1751295"/>
    <lineage>
        <taxon>Bacteria</taxon>
        <taxon>Thermotogati</taxon>
        <taxon>Deinococcota</taxon>
        <taxon>Deinococci</taxon>
        <taxon>Deinococcales</taxon>
        <taxon>Deinococcaceae</taxon>
        <taxon>Deinococcus</taxon>
    </lineage>
</organism>
<name>A0ABW1DN98_9DEIO</name>
<reference evidence="2" key="1">
    <citation type="journal article" date="2019" name="Int. J. Syst. Evol. Microbiol.">
        <title>The Global Catalogue of Microorganisms (GCM) 10K type strain sequencing project: providing services to taxonomists for standard genome sequencing and annotation.</title>
        <authorList>
            <consortium name="The Broad Institute Genomics Platform"/>
            <consortium name="The Broad Institute Genome Sequencing Center for Infectious Disease"/>
            <person name="Wu L."/>
            <person name="Ma J."/>
        </authorList>
    </citation>
    <scope>NUCLEOTIDE SEQUENCE [LARGE SCALE GENOMIC DNA]</scope>
    <source>
        <strain evidence="2">CGMCC 1.15053</strain>
    </source>
</reference>
<protein>
    <submittedName>
        <fullName evidence="1">Uncharacterized protein</fullName>
    </submittedName>
</protein>
<sequence>MTGNGLAPETALRRYTLLLIEARRLLDWASTQAPDNLNARAVRLQCGLFGGLVSASDELLWRAGSHGLVDRVPRALYWSGLLMLRRARWLAGRGGGQTHLSLDGWPIIFAGDDEYRITLADEAADDEACTFLHRASPDLRFHQFAGGLRALGWTHVRPPEWDGWASSGWRGTLANRRTEDGGKTLERLGGCVLRLAINTGGDEAREAAHVEAGHRYGPWDRLPILLCCSLKPFNPDELAEFTDGRDPAVSLNLQTRELRRRTRPQRRPAFR</sequence>
<proteinExistence type="predicted"/>
<evidence type="ECO:0000313" key="1">
    <source>
        <dbReference type="EMBL" id="MFC5849595.1"/>
    </source>
</evidence>
<evidence type="ECO:0000313" key="2">
    <source>
        <dbReference type="Proteomes" id="UP001595979"/>
    </source>
</evidence>
<dbReference type="RefSeq" id="WP_380050878.1">
    <property type="nucleotide sequence ID" value="NZ_JBHSOH010000029.1"/>
</dbReference>